<organism evidence="2 3">
    <name type="scientific">Brevibacterium paucivorans</name>
    <dbReference type="NCBI Taxonomy" id="170994"/>
    <lineage>
        <taxon>Bacteria</taxon>
        <taxon>Bacillati</taxon>
        <taxon>Actinomycetota</taxon>
        <taxon>Actinomycetes</taxon>
        <taxon>Micrococcales</taxon>
        <taxon>Brevibacteriaceae</taxon>
        <taxon>Brevibacterium</taxon>
    </lineage>
</organism>
<accession>A0A2N6VK10</accession>
<feature type="non-terminal residue" evidence="2">
    <location>
        <position position="1"/>
    </location>
</feature>
<protein>
    <submittedName>
        <fullName evidence="2">Phosphoenolpyruvate carboxykinase</fullName>
    </submittedName>
</protein>
<dbReference type="GO" id="GO:0005525">
    <property type="term" value="F:GTP binding"/>
    <property type="evidence" value="ECO:0007669"/>
    <property type="project" value="InterPro"/>
</dbReference>
<dbReference type="InterPro" id="IPR008210">
    <property type="entry name" value="PEP_carboxykinase_N"/>
</dbReference>
<gene>
    <name evidence="2" type="ORF">CJ199_11980</name>
</gene>
<evidence type="ECO:0000313" key="3">
    <source>
        <dbReference type="Proteomes" id="UP000235598"/>
    </source>
</evidence>
<keyword evidence="2" id="KW-0670">Pyruvate</keyword>
<evidence type="ECO:0000259" key="1">
    <source>
        <dbReference type="Pfam" id="PF17297"/>
    </source>
</evidence>
<sequence length="91" mass="9918">VLQMIRMARVGIEHFDGVSDQDFFVRGVHVTGDLTALQQGTDADERMFVTVADERTILHFGSAYGGNALLGKIAHGLRQASYDGYASGKFL</sequence>
<dbReference type="GO" id="GO:0030145">
    <property type="term" value="F:manganese ion binding"/>
    <property type="evidence" value="ECO:0007669"/>
    <property type="project" value="TreeGrafter"/>
</dbReference>
<dbReference type="EMBL" id="PNHK01000052">
    <property type="protein sequence ID" value="PMD04456.1"/>
    <property type="molecule type" value="Genomic_DNA"/>
</dbReference>
<reference evidence="2 3" key="1">
    <citation type="submission" date="2017-09" db="EMBL/GenBank/DDBJ databases">
        <title>Bacterial strain isolated from the female urinary microbiota.</title>
        <authorList>
            <person name="Thomas-White K."/>
            <person name="Kumar N."/>
            <person name="Forster S."/>
            <person name="Putonti C."/>
            <person name="Lawley T."/>
            <person name="Wolfe A.J."/>
        </authorList>
    </citation>
    <scope>NUCLEOTIDE SEQUENCE [LARGE SCALE GENOMIC DNA]</scope>
    <source>
        <strain evidence="2 3">UMB1301</strain>
    </source>
</reference>
<dbReference type="GO" id="GO:0004613">
    <property type="term" value="F:phosphoenolpyruvate carboxykinase (GTP) activity"/>
    <property type="evidence" value="ECO:0007669"/>
    <property type="project" value="TreeGrafter"/>
</dbReference>
<comment type="caution">
    <text evidence="2">The sequence shown here is derived from an EMBL/GenBank/DDBJ whole genome shotgun (WGS) entry which is preliminary data.</text>
</comment>
<keyword evidence="2" id="KW-0808">Transferase</keyword>
<dbReference type="InterPro" id="IPR035078">
    <property type="entry name" value="PEP_carboxykinase_GTP_N"/>
</dbReference>
<evidence type="ECO:0000313" key="2">
    <source>
        <dbReference type="EMBL" id="PMD04456.1"/>
    </source>
</evidence>
<dbReference type="AlphaFoldDB" id="A0A2N6VK10"/>
<feature type="non-terminal residue" evidence="2">
    <location>
        <position position="91"/>
    </location>
</feature>
<dbReference type="GO" id="GO:0019543">
    <property type="term" value="P:propionate catabolic process"/>
    <property type="evidence" value="ECO:0007669"/>
    <property type="project" value="TreeGrafter"/>
</dbReference>
<dbReference type="InterPro" id="IPR008209">
    <property type="entry name" value="PEP_carboxykinase_GTP"/>
</dbReference>
<dbReference type="SUPFAM" id="SSF68923">
    <property type="entry name" value="PEP carboxykinase N-terminal domain"/>
    <property type="match status" value="1"/>
</dbReference>
<dbReference type="Gene3D" id="3.40.449.10">
    <property type="entry name" value="Phosphoenolpyruvate Carboxykinase, domain 1"/>
    <property type="match status" value="1"/>
</dbReference>
<dbReference type="GO" id="GO:0006094">
    <property type="term" value="P:gluconeogenesis"/>
    <property type="evidence" value="ECO:0007669"/>
    <property type="project" value="InterPro"/>
</dbReference>
<dbReference type="GO" id="GO:0071333">
    <property type="term" value="P:cellular response to glucose stimulus"/>
    <property type="evidence" value="ECO:0007669"/>
    <property type="project" value="TreeGrafter"/>
</dbReference>
<dbReference type="PANTHER" id="PTHR11561">
    <property type="entry name" value="PHOSPHOENOLPYRUVATE CARBOXYKINASE"/>
    <property type="match status" value="1"/>
</dbReference>
<keyword evidence="2" id="KW-0418">Kinase</keyword>
<dbReference type="GO" id="GO:0042594">
    <property type="term" value="P:response to starvation"/>
    <property type="evidence" value="ECO:0007669"/>
    <property type="project" value="TreeGrafter"/>
</dbReference>
<name>A0A2N6VK10_9MICO</name>
<dbReference type="PANTHER" id="PTHR11561:SF0">
    <property type="entry name" value="PHOSPHOENOLPYRUVATE CARBOXYKINASE [GTP]-RELATED"/>
    <property type="match status" value="1"/>
</dbReference>
<dbReference type="GO" id="GO:0046327">
    <property type="term" value="P:glycerol biosynthetic process from pyruvate"/>
    <property type="evidence" value="ECO:0007669"/>
    <property type="project" value="TreeGrafter"/>
</dbReference>
<feature type="domain" description="Phosphoenolpyruvate carboxykinase GTP-utilising N-terminal" evidence="1">
    <location>
        <begin position="1"/>
        <end position="84"/>
    </location>
</feature>
<dbReference type="GO" id="GO:0033993">
    <property type="term" value="P:response to lipid"/>
    <property type="evidence" value="ECO:0007669"/>
    <property type="project" value="TreeGrafter"/>
</dbReference>
<dbReference type="GO" id="GO:0016301">
    <property type="term" value="F:kinase activity"/>
    <property type="evidence" value="ECO:0007669"/>
    <property type="project" value="UniProtKB-KW"/>
</dbReference>
<dbReference type="GO" id="GO:0005829">
    <property type="term" value="C:cytosol"/>
    <property type="evidence" value="ECO:0007669"/>
    <property type="project" value="TreeGrafter"/>
</dbReference>
<dbReference type="Proteomes" id="UP000235598">
    <property type="component" value="Unassembled WGS sequence"/>
</dbReference>
<proteinExistence type="predicted"/>
<dbReference type="GO" id="GO:0006107">
    <property type="term" value="P:oxaloacetate metabolic process"/>
    <property type="evidence" value="ECO:0007669"/>
    <property type="project" value="TreeGrafter"/>
</dbReference>
<dbReference type="Pfam" id="PF17297">
    <property type="entry name" value="PEPCK_N"/>
    <property type="match status" value="1"/>
</dbReference>